<evidence type="ECO:0000256" key="6">
    <source>
        <dbReference type="ARBA" id="ARBA00022989"/>
    </source>
</evidence>
<keyword evidence="6 8" id="KW-1133">Transmembrane helix</keyword>
<evidence type="ECO:0000256" key="1">
    <source>
        <dbReference type="ARBA" id="ARBA00004429"/>
    </source>
</evidence>
<organism evidence="9 10">
    <name type="scientific">Siccirubricoccus soli</name>
    <dbReference type="NCBI Taxonomy" id="2899147"/>
    <lineage>
        <taxon>Bacteria</taxon>
        <taxon>Pseudomonadati</taxon>
        <taxon>Pseudomonadota</taxon>
        <taxon>Alphaproteobacteria</taxon>
        <taxon>Acetobacterales</taxon>
        <taxon>Roseomonadaceae</taxon>
        <taxon>Siccirubricoccus</taxon>
    </lineage>
</organism>
<dbReference type="InterPro" id="IPR021147">
    <property type="entry name" value="DUF697"/>
</dbReference>
<dbReference type="Pfam" id="PF05128">
    <property type="entry name" value="DUF697"/>
    <property type="match status" value="1"/>
</dbReference>
<comment type="subcellular location">
    <subcellularLocation>
        <location evidence="1">Cell inner membrane</location>
        <topology evidence="1">Multi-pass membrane protein</topology>
    </subcellularLocation>
</comment>
<sequence length="293" mass="29729">MSDAEPPRGPRIILEEEASGPAPRLDFGWEQAVVPAAAPPPARLSGPVRAVAGLGLLGLGLGALAAGNYVADQFARGPVQGWATLAVVAGGFGLLLSGLWSELRGLAAIRAVDRARAAFARGDLPTSRAEALRWAGSVAEAAPLQPALRQAGSVAELRALLEAGPLPVLEARAAALGRAAAVQGFAVTAVSPSPGLDALVFAWRGVRLVRQVAALHGLRPGLAGTLALLRRVMADAATVAATDIAVDAAARALLSNRLLEQFAGEAAAGAVAARRLLRLARVAAEACRILPPG</sequence>
<evidence type="ECO:0000313" key="9">
    <source>
        <dbReference type="EMBL" id="MCO6419062.1"/>
    </source>
</evidence>
<keyword evidence="4" id="KW-0997">Cell inner membrane</keyword>
<keyword evidence="10" id="KW-1185">Reference proteome</keyword>
<dbReference type="Proteomes" id="UP001523392">
    <property type="component" value="Unassembled WGS sequence"/>
</dbReference>
<evidence type="ECO:0000313" key="10">
    <source>
        <dbReference type="Proteomes" id="UP001523392"/>
    </source>
</evidence>
<name>A0ABT1DAU5_9PROT</name>
<evidence type="ECO:0000256" key="7">
    <source>
        <dbReference type="ARBA" id="ARBA00023136"/>
    </source>
</evidence>
<evidence type="ECO:0000256" key="2">
    <source>
        <dbReference type="ARBA" id="ARBA00008255"/>
    </source>
</evidence>
<gene>
    <name evidence="9" type="ORF">JYK14_23300</name>
</gene>
<keyword evidence="5 8" id="KW-0812">Transmembrane</keyword>
<comment type="similarity">
    <text evidence="2">Belongs to the UPF0283 family.</text>
</comment>
<dbReference type="RefSeq" id="WP_252955686.1">
    <property type="nucleotide sequence ID" value="NZ_JAFIRR010000168.1"/>
</dbReference>
<dbReference type="PANTHER" id="PTHR39342:SF1">
    <property type="entry name" value="UPF0283 MEMBRANE PROTEIN YCJF"/>
    <property type="match status" value="1"/>
</dbReference>
<feature type="transmembrane region" description="Helical" evidence="8">
    <location>
        <begin position="50"/>
        <end position="70"/>
    </location>
</feature>
<comment type="caution">
    <text evidence="9">The sequence shown here is derived from an EMBL/GenBank/DDBJ whole genome shotgun (WGS) entry which is preliminary data.</text>
</comment>
<dbReference type="InterPro" id="IPR006507">
    <property type="entry name" value="UPF0283"/>
</dbReference>
<keyword evidence="7 8" id="KW-0472">Membrane</keyword>
<dbReference type="PANTHER" id="PTHR39342">
    <property type="entry name" value="UPF0283 MEMBRANE PROTEIN YCJF"/>
    <property type="match status" value="1"/>
</dbReference>
<keyword evidence="3" id="KW-1003">Cell membrane</keyword>
<reference evidence="9 10" key="1">
    <citation type="submission" date="2021-12" db="EMBL/GenBank/DDBJ databases">
        <title>Siccirubricoccus leaddurans sp. nov., a high concentration Zn2+ tolerance bacterium.</title>
        <authorList>
            <person name="Cao Y."/>
        </authorList>
    </citation>
    <scope>NUCLEOTIDE SEQUENCE [LARGE SCALE GENOMIC DNA]</scope>
    <source>
        <strain evidence="9 10">KC 17139</strain>
    </source>
</reference>
<evidence type="ECO:0000256" key="8">
    <source>
        <dbReference type="SAM" id="Phobius"/>
    </source>
</evidence>
<proteinExistence type="inferred from homology"/>
<protein>
    <submittedName>
        <fullName evidence="9">DUF697 domain-containing protein</fullName>
    </submittedName>
</protein>
<evidence type="ECO:0000256" key="4">
    <source>
        <dbReference type="ARBA" id="ARBA00022519"/>
    </source>
</evidence>
<evidence type="ECO:0000256" key="5">
    <source>
        <dbReference type="ARBA" id="ARBA00022692"/>
    </source>
</evidence>
<dbReference type="EMBL" id="JAFIRR010000168">
    <property type="protein sequence ID" value="MCO6419062.1"/>
    <property type="molecule type" value="Genomic_DNA"/>
</dbReference>
<evidence type="ECO:0000256" key="3">
    <source>
        <dbReference type="ARBA" id="ARBA00022475"/>
    </source>
</evidence>
<feature type="transmembrane region" description="Helical" evidence="8">
    <location>
        <begin position="82"/>
        <end position="100"/>
    </location>
</feature>
<accession>A0ABT1DAU5</accession>